<dbReference type="Pfam" id="PF02631">
    <property type="entry name" value="RecX_HTH2"/>
    <property type="match status" value="1"/>
</dbReference>
<dbReference type="AlphaFoldDB" id="A0A6N9YFU4"/>
<dbReference type="PANTHER" id="PTHR33602">
    <property type="entry name" value="REGULATORY PROTEIN RECX FAMILY PROTEIN"/>
    <property type="match status" value="1"/>
</dbReference>
<feature type="domain" description="RecX first three-helical" evidence="9">
    <location>
        <begin position="33"/>
        <end position="71"/>
    </location>
</feature>
<dbReference type="RefSeq" id="WP_163815027.1">
    <property type="nucleotide sequence ID" value="NZ_JAAGOB010000001.1"/>
</dbReference>
<dbReference type="InterPro" id="IPR003783">
    <property type="entry name" value="Regulatory_RecX"/>
</dbReference>
<dbReference type="Pfam" id="PF21982">
    <property type="entry name" value="RecX_HTH1"/>
    <property type="match status" value="1"/>
</dbReference>
<sequence length="194" mass="21575">MRKDQSRVSGTQTQRGDDNGRDSQVDTDPESVARSVVLRKLAAAPQTRAQLDRALVKKGVPDDVRDRVLDRFSEVNLIDDAAYAAAWVESRHAGRGLARRALGHELRQRGVDQNVVDQAVEALPVEQEEAMARDLVAKRLPGTRRLDPAARTRRLLGMLARKGYPPRLAYRVVREALEAEGVEQAELPAEPLEE</sequence>
<keyword evidence="4 5" id="KW-0963">Cytoplasm</keyword>
<keyword evidence="11" id="KW-1185">Reference proteome</keyword>
<dbReference type="HAMAP" id="MF_01114">
    <property type="entry name" value="RecX"/>
    <property type="match status" value="1"/>
</dbReference>
<protein>
    <recommendedName>
        <fullName evidence="3 5">Regulatory protein RecX</fullName>
    </recommendedName>
</protein>
<dbReference type="GO" id="GO:0006282">
    <property type="term" value="P:regulation of DNA repair"/>
    <property type="evidence" value="ECO:0007669"/>
    <property type="project" value="UniProtKB-UniRule"/>
</dbReference>
<comment type="similarity">
    <text evidence="2 5">Belongs to the RecX family.</text>
</comment>
<comment type="function">
    <text evidence="5">Modulates RecA activity.</text>
</comment>
<dbReference type="InterPro" id="IPR036388">
    <property type="entry name" value="WH-like_DNA-bd_sf"/>
</dbReference>
<evidence type="ECO:0000259" key="8">
    <source>
        <dbReference type="Pfam" id="PF21981"/>
    </source>
</evidence>
<proteinExistence type="inferred from homology"/>
<gene>
    <name evidence="5" type="primary">recX</name>
    <name evidence="10" type="ORF">G1H11_00425</name>
</gene>
<organism evidence="10 11">
    <name type="scientific">Phytoactinopolyspora alkaliphila</name>
    <dbReference type="NCBI Taxonomy" id="1783498"/>
    <lineage>
        <taxon>Bacteria</taxon>
        <taxon>Bacillati</taxon>
        <taxon>Actinomycetota</taxon>
        <taxon>Actinomycetes</taxon>
        <taxon>Jiangellales</taxon>
        <taxon>Jiangellaceae</taxon>
        <taxon>Phytoactinopolyspora</taxon>
    </lineage>
</organism>
<evidence type="ECO:0000256" key="3">
    <source>
        <dbReference type="ARBA" id="ARBA00018111"/>
    </source>
</evidence>
<evidence type="ECO:0000259" key="9">
    <source>
        <dbReference type="Pfam" id="PF21982"/>
    </source>
</evidence>
<reference evidence="10 11" key="1">
    <citation type="submission" date="2020-02" db="EMBL/GenBank/DDBJ databases">
        <authorList>
            <person name="Li X.-J."/>
            <person name="Feng X.-M."/>
        </authorList>
    </citation>
    <scope>NUCLEOTIDE SEQUENCE [LARGE SCALE GENOMIC DNA]</scope>
    <source>
        <strain evidence="10 11">CGMCC 4.7225</strain>
    </source>
</reference>
<dbReference type="InterPro" id="IPR053926">
    <property type="entry name" value="RecX_HTH_1st"/>
</dbReference>
<dbReference type="InterPro" id="IPR053924">
    <property type="entry name" value="RecX_HTH_2nd"/>
</dbReference>
<evidence type="ECO:0000313" key="11">
    <source>
        <dbReference type="Proteomes" id="UP000469185"/>
    </source>
</evidence>
<feature type="domain" description="RecX third three-helical" evidence="8">
    <location>
        <begin position="128"/>
        <end position="173"/>
    </location>
</feature>
<feature type="compositionally biased region" description="Basic and acidic residues" evidence="6">
    <location>
        <begin position="15"/>
        <end position="24"/>
    </location>
</feature>
<evidence type="ECO:0000256" key="4">
    <source>
        <dbReference type="ARBA" id="ARBA00022490"/>
    </source>
</evidence>
<comment type="subcellular location">
    <subcellularLocation>
        <location evidence="1 5">Cytoplasm</location>
    </subcellularLocation>
</comment>
<dbReference type="Pfam" id="PF21981">
    <property type="entry name" value="RecX_HTH3"/>
    <property type="match status" value="1"/>
</dbReference>
<comment type="caution">
    <text evidence="10">The sequence shown here is derived from an EMBL/GenBank/DDBJ whole genome shotgun (WGS) entry which is preliminary data.</text>
</comment>
<evidence type="ECO:0000256" key="6">
    <source>
        <dbReference type="SAM" id="MobiDB-lite"/>
    </source>
</evidence>
<evidence type="ECO:0000259" key="7">
    <source>
        <dbReference type="Pfam" id="PF02631"/>
    </source>
</evidence>
<dbReference type="GO" id="GO:0005737">
    <property type="term" value="C:cytoplasm"/>
    <property type="evidence" value="ECO:0007669"/>
    <property type="project" value="UniProtKB-SubCell"/>
</dbReference>
<evidence type="ECO:0000256" key="1">
    <source>
        <dbReference type="ARBA" id="ARBA00004496"/>
    </source>
</evidence>
<accession>A0A6N9YFU4</accession>
<feature type="domain" description="RecX second three-helical" evidence="7">
    <location>
        <begin position="79"/>
        <end position="119"/>
    </location>
</feature>
<dbReference type="EMBL" id="JAAGOB010000001">
    <property type="protein sequence ID" value="NED93778.1"/>
    <property type="molecule type" value="Genomic_DNA"/>
</dbReference>
<evidence type="ECO:0000256" key="2">
    <source>
        <dbReference type="ARBA" id="ARBA00009695"/>
    </source>
</evidence>
<name>A0A6N9YFU4_9ACTN</name>
<dbReference type="Gene3D" id="1.10.10.10">
    <property type="entry name" value="Winged helix-like DNA-binding domain superfamily/Winged helix DNA-binding domain"/>
    <property type="match status" value="1"/>
</dbReference>
<dbReference type="InterPro" id="IPR053925">
    <property type="entry name" value="RecX_HTH_3rd"/>
</dbReference>
<evidence type="ECO:0000313" key="10">
    <source>
        <dbReference type="EMBL" id="NED93778.1"/>
    </source>
</evidence>
<dbReference type="Proteomes" id="UP000469185">
    <property type="component" value="Unassembled WGS sequence"/>
</dbReference>
<evidence type="ECO:0000256" key="5">
    <source>
        <dbReference type="HAMAP-Rule" id="MF_01114"/>
    </source>
</evidence>
<dbReference type="PANTHER" id="PTHR33602:SF1">
    <property type="entry name" value="REGULATORY PROTEIN RECX FAMILY PROTEIN"/>
    <property type="match status" value="1"/>
</dbReference>
<feature type="region of interest" description="Disordered" evidence="6">
    <location>
        <begin position="1"/>
        <end position="32"/>
    </location>
</feature>